<dbReference type="SMART" id="SM00521">
    <property type="entry name" value="CBF"/>
    <property type="match status" value="1"/>
</dbReference>
<dbReference type="AlphaFoldDB" id="A0A2S2NBI8"/>
<dbReference type="GO" id="GO:0005634">
    <property type="term" value="C:nucleus"/>
    <property type="evidence" value="ECO:0007669"/>
    <property type="project" value="UniProtKB-SubCell"/>
</dbReference>
<evidence type="ECO:0000256" key="3">
    <source>
        <dbReference type="ARBA" id="ARBA00023125"/>
    </source>
</evidence>
<dbReference type="Pfam" id="PF02045">
    <property type="entry name" value="CBFB_NFYA"/>
    <property type="match status" value="1"/>
</dbReference>
<dbReference type="GO" id="GO:0003677">
    <property type="term" value="F:DNA binding"/>
    <property type="evidence" value="ECO:0007669"/>
    <property type="project" value="UniProtKB-KW"/>
</dbReference>
<comment type="similarity">
    <text evidence="6">Belongs to the NFYA/HAP2 subunit family.</text>
</comment>
<evidence type="ECO:0000256" key="5">
    <source>
        <dbReference type="ARBA" id="ARBA00023242"/>
    </source>
</evidence>
<protein>
    <recommendedName>
        <fullName evidence="6">Nuclear transcription factor Y subunit</fullName>
    </recommendedName>
</protein>
<comment type="subunit">
    <text evidence="6">Heterotrimer.</text>
</comment>
<evidence type="ECO:0000256" key="4">
    <source>
        <dbReference type="ARBA" id="ARBA00023163"/>
    </source>
</evidence>
<keyword evidence="2 6" id="KW-0805">Transcription regulation</keyword>
<evidence type="ECO:0000256" key="6">
    <source>
        <dbReference type="RuleBase" id="RU367155"/>
    </source>
</evidence>
<dbReference type="PANTHER" id="PTHR12632">
    <property type="entry name" value="TRANSCRIPTION FACTOR NF-Y ALPHA-RELATED"/>
    <property type="match status" value="1"/>
</dbReference>
<dbReference type="Gene3D" id="6.10.250.2430">
    <property type="match status" value="1"/>
</dbReference>
<dbReference type="EMBL" id="GGMR01001886">
    <property type="protein sequence ID" value="MBY14505.1"/>
    <property type="molecule type" value="Transcribed_RNA"/>
</dbReference>
<gene>
    <name evidence="7" type="primary">NFYA_0</name>
    <name evidence="7" type="ORF">g.3468</name>
</gene>
<organism evidence="7">
    <name type="scientific">Schizaphis graminum</name>
    <name type="common">Green bug aphid</name>
    <dbReference type="NCBI Taxonomy" id="13262"/>
    <lineage>
        <taxon>Eukaryota</taxon>
        <taxon>Metazoa</taxon>
        <taxon>Ecdysozoa</taxon>
        <taxon>Arthropoda</taxon>
        <taxon>Hexapoda</taxon>
        <taxon>Insecta</taxon>
        <taxon>Pterygota</taxon>
        <taxon>Neoptera</taxon>
        <taxon>Paraneoptera</taxon>
        <taxon>Hemiptera</taxon>
        <taxon>Sternorrhyncha</taxon>
        <taxon>Aphidomorpha</taxon>
        <taxon>Aphidoidea</taxon>
        <taxon>Aphididae</taxon>
        <taxon>Aphidini</taxon>
        <taxon>Schizaphis</taxon>
    </lineage>
</organism>
<dbReference type="InterPro" id="IPR001289">
    <property type="entry name" value="NFYA"/>
</dbReference>
<evidence type="ECO:0000313" key="7">
    <source>
        <dbReference type="EMBL" id="MBY14505.1"/>
    </source>
</evidence>
<comment type="subcellular location">
    <subcellularLocation>
        <location evidence="1 6">Nucleus</location>
    </subcellularLocation>
</comment>
<keyword evidence="3 6" id="KW-0238">DNA-binding</keyword>
<accession>A0A2S2NBI8</accession>
<sequence length="336" mass="38905">MDHFILQSVKAEEIKTEDNHDMCNIQLDHFMTQSVKMKEIKTENNHDMFNNQLNHFTPQSVKVEEIKTEHNHDMFDNQLNNFIPQSVKVEEIKKEDNHDMSNIQLNNFIPQSMKVEEIKANDNHDIPNIQLDTPITYNNQMQVLPTSQIIPSVPEQQLFIHSNSQNLNQLFQYDSQNNQQLQLLQLPIITQAQPLLIQLSNGGSFIYQSINVGTTQIIAQPQQPQPMLININGHIMQLGNTVCSDFPTVVAQPVISTTVGQVLPQQNSLKIRLRSELLEEISNLNTKQYHRIMKRKQARAKQEAEGKIPKHRKKYIYESRHRHATTRLRGENGHFA</sequence>
<comment type="function">
    <text evidence="6">Component of the sequence-specific heterotrimeric transcription factor (NF-Y) which specifically recognizes a 5'-CCAAT-3' box motif found in the promoters of its target genes.</text>
</comment>
<dbReference type="PRINTS" id="PR00616">
    <property type="entry name" value="CCAATSUBUNTB"/>
</dbReference>
<evidence type="ECO:0000256" key="1">
    <source>
        <dbReference type="ARBA" id="ARBA00004123"/>
    </source>
</evidence>
<dbReference type="GO" id="GO:0003700">
    <property type="term" value="F:DNA-binding transcription factor activity"/>
    <property type="evidence" value="ECO:0007669"/>
    <property type="project" value="UniProtKB-UniRule"/>
</dbReference>
<keyword evidence="4 6" id="KW-0804">Transcription</keyword>
<proteinExistence type="inferred from homology"/>
<name>A0A2S2NBI8_SCHGA</name>
<evidence type="ECO:0000256" key="2">
    <source>
        <dbReference type="ARBA" id="ARBA00023015"/>
    </source>
</evidence>
<reference evidence="7" key="1">
    <citation type="submission" date="2018-04" db="EMBL/GenBank/DDBJ databases">
        <title>Transcriptome of Schizaphis graminum biotype I.</title>
        <authorList>
            <person name="Scully E.D."/>
            <person name="Geib S.M."/>
            <person name="Palmer N.A."/>
            <person name="Koch K."/>
            <person name="Bradshaw J."/>
            <person name="Heng-Moss T."/>
            <person name="Sarath G."/>
        </authorList>
    </citation>
    <scope>NUCLEOTIDE SEQUENCE</scope>
</reference>
<keyword evidence="5 6" id="KW-0539">Nucleus</keyword>
<dbReference type="PROSITE" id="PS51152">
    <property type="entry name" value="NFYA_HAP2_2"/>
    <property type="match status" value="1"/>
</dbReference>